<dbReference type="PANTHER" id="PTHR45699">
    <property type="entry name" value="60S ACIDIC RIBOSOMAL PROTEIN P0"/>
    <property type="match status" value="1"/>
</dbReference>
<comment type="similarity">
    <text evidence="1 6">Belongs to the universal ribosomal protein uL10 family.</text>
</comment>
<keyword evidence="9" id="KW-1185">Reference proteome</keyword>
<dbReference type="KEGG" id="thel:IG193_06495"/>
<dbReference type="PANTHER" id="PTHR45699:SF3">
    <property type="entry name" value="LARGE RIBOSOMAL SUBUNIT PROTEIN UL10"/>
    <property type="match status" value="1"/>
</dbReference>
<protein>
    <recommendedName>
        <fullName evidence="6">Large ribosomal subunit protein uL10</fullName>
    </recommendedName>
    <alternativeName>
        <fullName evidence="6">Acidic ribosomal protein P0 homolog</fullName>
    </alternativeName>
</protein>
<comment type="function">
    <text evidence="6">Forms part of the ribosomal stalk, playing a central role in the interaction of the ribosome with GTP-bound translation factors.</text>
</comment>
<evidence type="ECO:0000256" key="5">
    <source>
        <dbReference type="ARBA" id="ARBA00023274"/>
    </source>
</evidence>
<dbReference type="InterPro" id="IPR050323">
    <property type="entry name" value="Ribosomal_protein_uL10"/>
</dbReference>
<dbReference type="InterPro" id="IPR001790">
    <property type="entry name" value="Ribosomal_uL10"/>
</dbReference>
<dbReference type="InParanoid" id="A0A7L9FF96"/>
<evidence type="ECO:0000256" key="3">
    <source>
        <dbReference type="ARBA" id="ARBA00022884"/>
    </source>
</evidence>
<reference evidence="8 9" key="1">
    <citation type="submission" date="2020-10" db="EMBL/GenBank/DDBJ databases">
        <title>Thermofilum lucidum 3507LT sp. nov. a novel member of Thermofilaceae family isolated from Chile hot spring, and proposal of description order Thermofilales.</title>
        <authorList>
            <person name="Zayulina K.S."/>
            <person name="Elcheninov A.G."/>
            <person name="Toshchakov S.V."/>
            <person name="Kublanov I.V."/>
        </authorList>
    </citation>
    <scope>NUCLEOTIDE SEQUENCE [LARGE SCALE GENOMIC DNA]</scope>
    <source>
        <strain evidence="8 9">3507LT</strain>
    </source>
</reference>
<dbReference type="HAMAP" id="MF_00280">
    <property type="entry name" value="Ribosomal_uL10_arch"/>
    <property type="match status" value="1"/>
</dbReference>
<dbReference type="InterPro" id="IPR043141">
    <property type="entry name" value="Ribosomal_uL10-like_sf"/>
</dbReference>
<feature type="domain" description="Large ribosomal subunit protein uL10-like insertion" evidence="7">
    <location>
        <begin position="118"/>
        <end position="187"/>
    </location>
</feature>
<dbReference type="GO" id="GO:0000027">
    <property type="term" value="P:ribosomal large subunit assembly"/>
    <property type="evidence" value="ECO:0007669"/>
    <property type="project" value="TreeGrafter"/>
</dbReference>
<dbReference type="GO" id="GO:0070180">
    <property type="term" value="F:large ribosomal subunit rRNA binding"/>
    <property type="evidence" value="ECO:0007669"/>
    <property type="project" value="UniProtKB-UniRule"/>
</dbReference>
<accession>A0A7L9FF96</accession>
<evidence type="ECO:0000313" key="8">
    <source>
        <dbReference type="EMBL" id="QOJ78399.1"/>
    </source>
</evidence>
<evidence type="ECO:0000256" key="6">
    <source>
        <dbReference type="HAMAP-Rule" id="MF_00280"/>
    </source>
</evidence>
<keyword evidence="2 6" id="KW-0699">rRNA-binding</keyword>
<keyword evidence="4 6" id="KW-0689">Ribosomal protein</keyword>
<dbReference type="GO" id="GO:0003735">
    <property type="term" value="F:structural constituent of ribosome"/>
    <property type="evidence" value="ECO:0007669"/>
    <property type="project" value="TreeGrafter"/>
</dbReference>
<organism evidence="8 9">
    <name type="scientific">Infirmifilum lucidum</name>
    <dbReference type="NCBI Taxonomy" id="2776706"/>
    <lineage>
        <taxon>Archaea</taxon>
        <taxon>Thermoproteota</taxon>
        <taxon>Thermoprotei</taxon>
        <taxon>Thermofilales</taxon>
        <taxon>Thermofilaceae</taxon>
        <taxon>Infirmifilum</taxon>
    </lineage>
</organism>
<dbReference type="AlphaFoldDB" id="A0A7L9FF96"/>
<dbReference type="GO" id="GO:0022625">
    <property type="term" value="C:cytosolic large ribosomal subunit"/>
    <property type="evidence" value="ECO:0007669"/>
    <property type="project" value="TreeGrafter"/>
</dbReference>
<dbReference type="GeneID" id="59149529"/>
<dbReference type="Pfam" id="PF17777">
    <property type="entry name" value="RL10P_insert"/>
    <property type="match status" value="1"/>
</dbReference>
<dbReference type="Proteomes" id="UP000594121">
    <property type="component" value="Chromosome"/>
</dbReference>
<evidence type="ECO:0000256" key="1">
    <source>
        <dbReference type="ARBA" id="ARBA00008889"/>
    </source>
</evidence>
<dbReference type="SUPFAM" id="SSF160369">
    <property type="entry name" value="Ribosomal protein L10-like"/>
    <property type="match status" value="1"/>
</dbReference>
<dbReference type="InterPro" id="IPR040637">
    <property type="entry name" value="Ribosomal_uL10-like_insert"/>
</dbReference>
<dbReference type="Pfam" id="PF00466">
    <property type="entry name" value="Ribosomal_L10"/>
    <property type="match status" value="1"/>
</dbReference>
<gene>
    <name evidence="6" type="primary">rpl10</name>
    <name evidence="6" type="synonym">rplP0</name>
    <name evidence="8" type="ORF">IG193_06495</name>
</gene>
<dbReference type="InterPro" id="IPR022909">
    <property type="entry name" value="Ribosomal_uL10_arc"/>
</dbReference>
<sequence>MSQTVVLQTSKMSPARARKARLVEELKEYLRNYRYFMLAGTTGLPSSVIKGSRRLLYQKGSALKVIKNTLFLIALKEVGKYSDQFKDALKGQNAVIFTNENPFEVILFLDKQKILREARPGDVATREILIPAGNTGITPGPAISLFNKLNIPIRVQEGSIWVTKDTVVAKPGDVVTPELADLLNKLGMKPIESKLNIKLIVIDGRVVKPEDVELDPNLAIEKLRVAYSQAFNLAFNAALPVPQIVSMLVAKAYLQAMAVAVEAGIPDKSTLPYTLARAHSAALAIYNLVKSKNPSF</sequence>
<proteinExistence type="inferred from homology"/>
<dbReference type="Gene3D" id="6.10.140.760">
    <property type="match status" value="1"/>
</dbReference>
<dbReference type="GO" id="GO:0002181">
    <property type="term" value="P:cytoplasmic translation"/>
    <property type="evidence" value="ECO:0007669"/>
    <property type="project" value="TreeGrafter"/>
</dbReference>
<evidence type="ECO:0000313" key="9">
    <source>
        <dbReference type="Proteomes" id="UP000594121"/>
    </source>
</evidence>
<dbReference type="EMBL" id="CP062310">
    <property type="protein sequence ID" value="QOJ78399.1"/>
    <property type="molecule type" value="Genomic_DNA"/>
</dbReference>
<dbReference type="FunCoup" id="A0A7L9FF96">
    <property type="interactions" value="154"/>
</dbReference>
<keyword evidence="3 6" id="KW-0694">RNA-binding</keyword>
<evidence type="ECO:0000256" key="2">
    <source>
        <dbReference type="ARBA" id="ARBA00022730"/>
    </source>
</evidence>
<comment type="subunit">
    <text evidence="6">Part of the 50S ribosomal subunit. Forms part of the ribosomal stalk which helps the ribosome interact with GTP-bound translation factors. Forms a heptameric L10(L12)2(L12)2(L12)2 complex, where L10 forms an elongated spine to which the L12 dimers bind in a sequential fashion.</text>
</comment>
<name>A0A7L9FF96_9CREN</name>
<dbReference type="RefSeq" id="WP_192818371.1">
    <property type="nucleotide sequence ID" value="NZ_CP062310.1"/>
</dbReference>
<keyword evidence="5 6" id="KW-0687">Ribonucleoprotein</keyword>
<evidence type="ECO:0000256" key="4">
    <source>
        <dbReference type="ARBA" id="ARBA00022980"/>
    </source>
</evidence>
<dbReference type="FunFam" id="3.90.105.20:FF:000001">
    <property type="entry name" value="60S acidic ribosomal protein P0"/>
    <property type="match status" value="1"/>
</dbReference>
<dbReference type="Gene3D" id="3.30.70.1730">
    <property type="match status" value="1"/>
</dbReference>
<dbReference type="Gene3D" id="3.90.105.20">
    <property type="match status" value="1"/>
</dbReference>
<dbReference type="InterPro" id="IPR043164">
    <property type="entry name" value="Ribosomal_uL10-like_insert_sf"/>
</dbReference>
<evidence type="ECO:0000259" key="7">
    <source>
        <dbReference type="Pfam" id="PF17777"/>
    </source>
</evidence>